<protein>
    <recommendedName>
        <fullName evidence="4">Metal-dependent hydrolase</fullName>
    </recommendedName>
</protein>
<keyword evidence="3" id="KW-1185">Reference proteome</keyword>
<keyword evidence="1" id="KW-1133">Transmembrane helix</keyword>
<keyword evidence="1" id="KW-0472">Membrane</keyword>
<evidence type="ECO:0000256" key="1">
    <source>
        <dbReference type="SAM" id="Phobius"/>
    </source>
</evidence>
<name>A0AAE9Y8H7_9ACTN</name>
<organism evidence="2 3">
    <name type="scientific">Iamia majanohamensis</name>
    <dbReference type="NCBI Taxonomy" id="467976"/>
    <lineage>
        <taxon>Bacteria</taxon>
        <taxon>Bacillati</taxon>
        <taxon>Actinomycetota</taxon>
        <taxon>Acidimicrobiia</taxon>
        <taxon>Acidimicrobiales</taxon>
        <taxon>Iamiaceae</taxon>
        <taxon>Iamia</taxon>
    </lineage>
</organism>
<feature type="transmembrane region" description="Helical" evidence="1">
    <location>
        <begin position="45"/>
        <end position="62"/>
    </location>
</feature>
<dbReference type="Proteomes" id="UP001216390">
    <property type="component" value="Chromosome"/>
</dbReference>
<feature type="transmembrane region" description="Helical" evidence="1">
    <location>
        <begin position="74"/>
        <end position="97"/>
    </location>
</feature>
<dbReference type="RefSeq" id="WP_272738216.1">
    <property type="nucleotide sequence ID" value="NZ_CP116942.1"/>
</dbReference>
<dbReference type="EMBL" id="CP116942">
    <property type="protein sequence ID" value="WCO68700.1"/>
    <property type="molecule type" value="Genomic_DNA"/>
</dbReference>
<evidence type="ECO:0000313" key="3">
    <source>
        <dbReference type="Proteomes" id="UP001216390"/>
    </source>
</evidence>
<evidence type="ECO:0008006" key="4">
    <source>
        <dbReference type="Google" id="ProtNLM"/>
    </source>
</evidence>
<gene>
    <name evidence="2" type="ORF">PO878_08165</name>
</gene>
<dbReference type="AlphaFoldDB" id="A0AAE9Y8H7"/>
<keyword evidence="1" id="KW-0812">Transmembrane</keyword>
<dbReference type="KEGG" id="ima:PO878_08165"/>
<proteinExistence type="predicted"/>
<accession>A0AAE9Y8H7</accession>
<evidence type="ECO:0000313" key="2">
    <source>
        <dbReference type="EMBL" id="WCO68700.1"/>
    </source>
</evidence>
<sequence length="163" mass="18116">MVLWFVGPAIAVVWLVFRSPALDYRVVALGALLPLVDIALGGPRLLHTLLGAVLALVVVMALTRRRRLARRRWLGIPIGMFLHLALDGAITRAQLFWWPFLGWDLGGGGLPELDRPLGVILLLELVGTAACWWCWRTFGLDDPARRDLMRRTGQVDRALAPPP</sequence>
<reference evidence="2" key="1">
    <citation type="submission" date="2023-01" db="EMBL/GenBank/DDBJ databases">
        <title>The diversity of Class Acidimicrobiia in South China Sea sediment environments and the proposal of Iamia marina sp. nov., a novel species of the genus Iamia.</title>
        <authorList>
            <person name="He Y."/>
            <person name="Tian X."/>
        </authorList>
    </citation>
    <scope>NUCLEOTIDE SEQUENCE</scope>
    <source>
        <strain evidence="2">DSM 19957</strain>
    </source>
</reference>
<feature type="transmembrane region" description="Helical" evidence="1">
    <location>
        <begin position="117"/>
        <end position="135"/>
    </location>
</feature>